<comment type="cofactor">
    <cofactor evidence="1">
        <name>Mn(2+)</name>
        <dbReference type="ChEBI" id="CHEBI:29035"/>
    </cofactor>
</comment>
<keyword evidence="6" id="KW-0692">RNA repair</keyword>
<evidence type="ECO:0000256" key="9">
    <source>
        <dbReference type="ARBA" id="ARBA00047746"/>
    </source>
</evidence>
<keyword evidence="5" id="KW-0547">Nucleotide-binding</keyword>
<evidence type="ECO:0000256" key="6">
    <source>
        <dbReference type="ARBA" id="ARBA00022800"/>
    </source>
</evidence>
<name>A0ABT6AYJ6_9BURK</name>
<dbReference type="SUPFAM" id="SSF103365">
    <property type="entry name" value="Hypothetical protein PH1602"/>
    <property type="match status" value="1"/>
</dbReference>
<dbReference type="EC" id="6.5.1.8" evidence="2"/>
<keyword evidence="3 10" id="KW-0436">Ligase</keyword>
<dbReference type="InterPro" id="IPR036025">
    <property type="entry name" value="RtcB-like_sf"/>
</dbReference>
<dbReference type="PANTHER" id="PTHR11118:SF1">
    <property type="entry name" value="RNA-SPLICING LIGASE RTCB HOMOLOG"/>
    <property type="match status" value="1"/>
</dbReference>
<reference evidence="10 11" key="1">
    <citation type="submission" date="2023-03" db="EMBL/GenBank/DDBJ databases">
        <title>Draft assemblies of triclosan tolerant bacteria isolated from returned activated sludge.</title>
        <authorList>
            <person name="Van Hamelsveld S."/>
        </authorList>
    </citation>
    <scope>NUCLEOTIDE SEQUENCE [LARGE SCALE GENOMIC DNA]</scope>
    <source>
        <strain evidence="10 11">GW210010_S58</strain>
    </source>
</reference>
<dbReference type="Gene3D" id="3.90.1860.10">
    <property type="entry name" value="tRNA-splicing ligase RtcB"/>
    <property type="match status" value="1"/>
</dbReference>
<evidence type="ECO:0000256" key="1">
    <source>
        <dbReference type="ARBA" id="ARBA00001936"/>
    </source>
</evidence>
<dbReference type="Proteomes" id="UP001216674">
    <property type="component" value="Unassembled WGS sequence"/>
</dbReference>
<protein>
    <recommendedName>
        <fullName evidence="2">3'-phosphate/5'-hydroxy nucleic acid ligase</fullName>
        <ecNumber evidence="2">6.5.1.8</ecNumber>
    </recommendedName>
</protein>
<dbReference type="NCBIfam" id="TIGR03073">
    <property type="entry name" value="release_rtcB"/>
    <property type="match status" value="1"/>
</dbReference>
<keyword evidence="4" id="KW-0479">Metal-binding</keyword>
<sequence>MGNCIKHLSERVSLIASDDTWIEGNAIHQLHHTASLAGMEQVAGMPDLHPGRGYPVGAAFFSRGRLYPALVGNDIGCGMALWRTELDARKLGAEPLEKRLGNIDGPLDASWADTVAQVVASHALEGAGHAQALGTIGGGNHFAELQRLEEIHDEAAVAALGLERRRLVLLVHSGSRGLGQAILQDHIERFGHRGLGDDGGDCADYLARHAQALRFARGNRELIARRMLERLRGGGERVLDVDHNFVAAATIGGNTGWLHRKGATPADVGAVVIPGSRGDYSYLVEPVADARSLLSLAHGAGRKWMRGECKSRLSARFTAEQLSRTHFGSRVICRDRQLIYEEAPQAYKPIDSVVAALCDAGLARPLARLRPVLTYKTQGECCR</sequence>
<dbReference type="RefSeq" id="WP_276267812.1">
    <property type="nucleotide sequence ID" value="NZ_JARJLM010000531.1"/>
</dbReference>
<dbReference type="Pfam" id="PF01139">
    <property type="entry name" value="RtcB"/>
    <property type="match status" value="2"/>
</dbReference>
<keyword evidence="11" id="KW-1185">Reference proteome</keyword>
<gene>
    <name evidence="10" type="ORF">P3W85_32705</name>
</gene>
<proteinExistence type="predicted"/>
<evidence type="ECO:0000313" key="10">
    <source>
        <dbReference type="EMBL" id="MDF3837667.1"/>
    </source>
</evidence>
<evidence type="ECO:0000256" key="2">
    <source>
        <dbReference type="ARBA" id="ARBA00012726"/>
    </source>
</evidence>
<dbReference type="NCBIfam" id="NF007153">
    <property type="entry name" value="PRK09588.1"/>
    <property type="match status" value="1"/>
</dbReference>
<keyword evidence="8" id="KW-0464">Manganese</keyword>
<comment type="catalytic activity">
    <reaction evidence="9">
        <text>a 3'-end 3'-phospho-ribonucleotide-RNA + a 5'-end dephospho-ribonucleoside-RNA + GTP = a ribonucleotidyl-ribonucleotide-RNA + GMP + diphosphate</text>
        <dbReference type="Rhea" id="RHEA:68076"/>
        <dbReference type="Rhea" id="RHEA-COMP:10463"/>
        <dbReference type="Rhea" id="RHEA-COMP:13936"/>
        <dbReference type="Rhea" id="RHEA-COMP:17355"/>
        <dbReference type="ChEBI" id="CHEBI:33019"/>
        <dbReference type="ChEBI" id="CHEBI:37565"/>
        <dbReference type="ChEBI" id="CHEBI:58115"/>
        <dbReference type="ChEBI" id="CHEBI:83062"/>
        <dbReference type="ChEBI" id="CHEBI:138284"/>
        <dbReference type="ChEBI" id="CHEBI:173118"/>
        <dbReference type="EC" id="6.5.1.8"/>
    </reaction>
</comment>
<evidence type="ECO:0000256" key="5">
    <source>
        <dbReference type="ARBA" id="ARBA00022741"/>
    </source>
</evidence>
<evidence type="ECO:0000256" key="8">
    <source>
        <dbReference type="ARBA" id="ARBA00023211"/>
    </source>
</evidence>
<dbReference type="EMBL" id="JARJLM010000531">
    <property type="protein sequence ID" value="MDF3837667.1"/>
    <property type="molecule type" value="Genomic_DNA"/>
</dbReference>
<evidence type="ECO:0000256" key="7">
    <source>
        <dbReference type="ARBA" id="ARBA00023134"/>
    </source>
</evidence>
<keyword evidence="7" id="KW-0342">GTP-binding</keyword>
<evidence type="ECO:0000256" key="3">
    <source>
        <dbReference type="ARBA" id="ARBA00022598"/>
    </source>
</evidence>
<evidence type="ECO:0000256" key="4">
    <source>
        <dbReference type="ARBA" id="ARBA00022723"/>
    </source>
</evidence>
<dbReference type="InterPro" id="IPR017510">
    <property type="entry name" value="RtcB2"/>
</dbReference>
<dbReference type="GO" id="GO:0016874">
    <property type="term" value="F:ligase activity"/>
    <property type="evidence" value="ECO:0007669"/>
    <property type="project" value="UniProtKB-KW"/>
</dbReference>
<dbReference type="InterPro" id="IPR001233">
    <property type="entry name" value="RtcB"/>
</dbReference>
<evidence type="ECO:0000313" key="11">
    <source>
        <dbReference type="Proteomes" id="UP001216674"/>
    </source>
</evidence>
<organism evidence="10 11">
    <name type="scientific">Cupriavidus basilensis</name>
    <dbReference type="NCBI Taxonomy" id="68895"/>
    <lineage>
        <taxon>Bacteria</taxon>
        <taxon>Pseudomonadati</taxon>
        <taxon>Pseudomonadota</taxon>
        <taxon>Betaproteobacteria</taxon>
        <taxon>Burkholderiales</taxon>
        <taxon>Burkholderiaceae</taxon>
        <taxon>Cupriavidus</taxon>
    </lineage>
</organism>
<accession>A0ABT6AYJ6</accession>
<dbReference type="PANTHER" id="PTHR11118">
    <property type="entry name" value="RNA-SPLICING LIGASE RTCB HOMOLOG"/>
    <property type="match status" value="1"/>
</dbReference>
<comment type="caution">
    <text evidence="10">The sequence shown here is derived from an EMBL/GenBank/DDBJ whole genome shotgun (WGS) entry which is preliminary data.</text>
</comment>